<evidence type="ECO:0000256" key="8">
    <source>
        <dbReference type="ARBA" id="ARBA00023014"/>
    </source>
</evidence>
<keyword evidence="9 10" id="KW-0143">Chaperone</keyword>
<dbReference type="EMBL" id="BAAAZT010000018">
    <property type="protein sequence ID" value="GAA3896497.1"/>
    <property type="molecule type" value="Genomic_DNA"/>
</dbReference>
<dbReference type="CDD" id="cd01335">
    <property type="entry name" value="Radical_SAM"/>
    <property type="match status" value="1"/>
</dbReference>
<keyword evidence="4 10" id="KW-0349">Heme</keyword>
<dbReference type="Pfam" id="PF04055">
    <property type="entry name" value="Radical_SAM"/>
    <property type="match status" value="1"/>
</dbReference>
<comment type="similarity">
    <text evidence="2">Belongs to the anaerobic coproporphyrinogen-III oxidase family. HemW subfamily.</text>
</comment>
<evidence type="ECO:0000256" key="5">
    <source>
        <dbReference type="ARBA" id="ARBA00022691"/>
    </source>
</evidence>
<evidence type="ECO:0000313" key="12">
    <source>
        <dbReference type="EMBL" id="GAA3896497.1"/>
    </source>
</evidence>
<gene>
    <name evidence="12" type="primary">hemW</name>
    <name evidence="12" type="ORF">GCM10022228_04150</name>
</gene>
<comment type="cofactor">
    <cofactor evidence="1">
        <name>[4Fe-4S] cluster</name>
        <dbReference type="ChEBI" id="CHEBI:49883"/>
    </cofactor>
</comment>
<dbReference type="SFLD" id="SFLDG01065">
    <property type="entry name" value="anaerobic_coproporphyrinogen-I"/>
    <property type="match status" value="1"/>
</dbReference>
<dbReference type="Proteomes" id="UP001500133">
    <property type="component" value="Unassembled WGS sequence"/>
</dbReference>
<keyword evidence="8 10" id="KW-0411">Iron-sulfur</keyword>
<sequence>MTEPMAKRRPPLSLYIHTPWCVRKCPYCDFNSHESGRRALPERDYLAALLEDLDQDLPLAGERELVSIFIGGGTPSLLSPEFYQTLLSAISARLAFAANIEITMEANPGTTEYHAFSGYRAAGINRLSFGVQSFQRAQLKALGRIHDGEEAVRAVEQARAGGFDNLNIDLMHGLPGQTPALALDDLEQALALAPEHLSWYQLTLEPNTAFYARPPVLPEEDTLYDIQELGHRCLEQAGLSRYEISAYARPGHESRHNLNYWTFGDYLGIGAGAHGKLSDVDRQGRWTIERRWKTRQPEAYLQRRWDMRGFVAGKREVPADELPLEFCMNALRLTEGVDAARWPAHTGQPLGALQVLLQDSVKKGLLQETSNRLQPTPQGLLFLNELLADISNG</sequence>
<evidence type="ECO:0000256" key="2">
    <source>
        <dbReference type="ARBA" id="ARBA00006100"/>
    </source>
</evidence>
<dbReference type="NCBIfam" id="TIGR00539">
    <property type="entry name" value="hemN_rel"/>
    <property type="match status" value="1"/>
</dbReference>
<dbReference type="SUPFAM" id="SSF102114">
    <property type="entry name" value="Radical SAM enzymes"/>
    <property type="match status" value="1"/>
</dbReference>
<dbReference type="InterPro" id="IPR010723">
    <property type="entry name" value="HemN_C"/>
</dbReference>
<dbReference type="SFLD" id="SFLDF00288">
    <property type="entry name" value="HemN-like__clustered_with_nucl"/>
    <property type="match status" value="1"/>
</dbReference>
<evidence type="ECO:0000256" key="4">
    <source>
        <dbReference type="ARBA" id="ARBA00022617"/>
    </source>
</evidence>
<dbReference type="Gene3D" id="3.20.20.70">
    <property type="entry name" value="Aldolase class I"/>
    <property type="match status" value="1"/>
</dbReference>
<dbReference type="InterPro" id="IPR034505">
    <property type="entry name" value="Coproporphyrinogen-III_oxidase"/>
</dbReference>
<evidence type="ECO:0000313" key="13">
    <source>
        <dbReference type="Proteomes" id="UP001500133"/>
    </source>
</evidence>
<keyword evidence="10" id="KW-0004">4Fe-4S</keyword>
<evidence type="ECO:0000259" key="11">
    <source>
        <dbReference type="PROSITE" id="PS51918"/>
    </source>
</evidence>
<evidence type="ECO:0000256" key="1">
    <source>
        <dbReference type="ARBA" id="ARBA00001966"/>
    </source>
</evidence>
<keyword evidence="10" id="KW-0963">Cytoplasm</keyword>
<evidence type="ECO:0000256" key="10">
    <source>
        <dbReference type="RuleBase" id="RU364116"/>
    </source>
</evidence>
<keyword evidence="5 10" id="KW-0949">S-adenosyl-L-methionine</keyword>
<evidence type="ECO:0000256" key="7">
    <source>
        <dbReference type="ARBA" id="ARBA00023004"/>
    </source>
</evidence>
<proteinExistence type="inferred from homology"/>
<evidence type="ECO:0000256" key="9">
    <source>
        <dbReference type="ARBA" id="ARBA00023186"/>
    </source>
</evidence>
<keyword evidence="7 10" id="KW-0408">Iron</keyword>
<dbReference type="SFLD" id="SFLDG01082">
    <property type="entry name" value="B12-binding_domain_containing"/>
    <property type="match status" value="1"/>
</dbReference>
<protein>
    <recommendedName>
        <fullName evidence="3 10">Heme chaperone HemW</fullName>
    </recommendedName>
</protein>
<evidence type="ECO:0000256" key="3">
    <source>
        <dbReference type="ARBA" id="ARBA00017228"/>
    </source>
</evidence>
<comment type="function">
    <text evidence="10">Probably acts as a heme chaperone, transferring heme to an unknown acceptor. Binds one molecule of heme per monomer, possibly covalently. Binds 1 [4Fe-4S] cluster. The cluster is coordinated with 3 cysteines and an exchangeable S-adenosyl-L-methionine.</text>
</comment>
<keyword evidence="6 10" id="KW-0479">Metal-binding</keyword>
<comment type="subcellular location">
    <subcellularLocation>
        <location evidence="10">Cytoplasm</location>
    </subcellularLocation>
</comment>
<dbReference type="SFLD" id="SFLDS00029">
    <property type="entry name" value="Radical_SAM"/>
    <property type="match status" value="1"/>
</dbReference>
<accession>A0ABP7L9P2</accession>
<dbReference type="PANTHER" id="PTHR13932:SF5">
    <property type="entry name" value="RADICAL S-ADENOSYL METHIONINE DOMAIN-CONTAINING PROTEIN 1, MITOCHONDRIAL"/>
    <property type="match status" value="1"/>
</dbReference>
<dbReference type="InterPro" id="IPR013785">
    <property type="entry name" value="Aldolase_TIM"/>
</dbReference>
<feature type="domain" description="Radical SAM core" evidence="11">
    <location>
        <begin position="6"/>
        <end position="240"/>
    </location>
</feature>
<evidence type="ECO:0000256" key="6">
    <source>
        <dbReference type="ARBA" id="ARBA00022723"/>
    </source>
</evidence>
<dbReference type="SMART" id="SM00729">
    <property type="entry name" value="Elp3"/>
    <property type="match status" value="1"/>
</dbReference>
<dbReference type="InterPro" id="IPR004559">
    <property type="entry name" value="HemW-like"/>
</dbReference>
<dbReference type="InterPro" id="IPR058240">
    <property type="entry name" value="rSAM_sf"/>
</dbReference>
<dbReference type="InterPro" id="IPR006638">
    <property type="entry name" value="Elp3/MiaA/NifB-like_rSAM"/>
</dbReference>
<dbReference type="SFLD" id="SFLDF00562">
    <property type="entry name" value="HemN-like__clustered_with_heat"/>
    <property type="match status" value="1"/>
</dbReference>
<name>A0ABP7L9P2_9GAMM</name>
<organism evidence="12 13">
    <name type="scientific">Halomonas cibimaris</name>
    <dbReference type="NCBI Taxonomy" id="657012"/>
    <lineage>
        <taxon>Bacteria</taxon>
        <taxon>Pseudomonadati</taxon>
        <taxon>Pseudomonadota</taxon>
        <taxon>Gammaproteobacteria</taxon>
        <taxon>Oceanospirillales</taxon>
        <taxon>Halomonadaceae</taxon>
        <taxon>Halomonas</taxon>
    </lineage>
</organism>
<comment type="caution">
    <text evidence="12">The sequence shown here is derived from an EMBL/GenBank/DDBJ whole genome shotgun (WGS) entry which is preliminary data.</text>
</comment>
<dbReference type="InterPro" id="IPR007197">
    <property type="entry name" value="rSAM"/>
</dbReference>
<dbReference type="Pfam" id="PF06969">
    <property type="entry name" value="HemN_C"/>
    <property type="match status" value="1"/>
</dbReference>
<keyword evidence="13" id="KW-1185">Reference proteome</keyword>
<dbReference type="PANTHER" id="PTHR13932">
    <property type="entry name" value="COPROPORPHYRINIGEN III OXIDASE"/>
    <property type="match status" value="1"/>
</dbReference>
<reference evidence="13" key="1">
    <citation type="journal article" date="2019" name="Int. J. Syst. Evol. Microbiol.">
        <title>The Global Catalogue of Microorganisms (GCM) 10K type strain sequencing project: providing services to taxonomists for standard genome sequencing and annotation.</title>
        <authorList>
            <consortium name="The Broad Institute Genomics Platform"/>
            <consortium name="The Broad Institute Genome Sequencing Center for Infectious Disease"/>
            <person name="Wu L."/>
            <person name="Ma J."/>
        </authorList>
    </citation>
    <scope>NUCLEOTIDE SEQUENCE [LARGE SCALE GENOMIC DNA]</scope>
    <source>
        <strain evidence="13">JCM 16914</strain>
    </source>
</reference>
<dbReference type="PROSITE" id="PS51918">
    <property type="entry name" value="RADICAL_SAM"/>
    <property type="match status" value="1"/>
</dbReference>